<name>A0ABV2SWY2_9FLAO</name>
<protein>
    <submittedName>
        <fullName evidence="1">Ig-like domain-containing protein</fullName>
    </submittedName>
</protein>
<keyword evidence="2" id="KW-1185">Reference proteome</keyword>
<gene>
    <name evidence="1" type="ORF">ABXZ36_13460</name>
</gene>
<proteinExistence type="predicted"/>
<sequence length="308" mass="32735">MVAQKLPPVVNNDVYVTGLNMTLVVNTANGLLINDTDPNGALGLTVGTTPASGPTSGVVTLNADGSFSYIPASGSNTSSSFEYLVCDDGTPDIVVSRFDFDAVPLTAATVGPDAIFIDADAEQTGCGIHIPLGRSGGSKGLDLVIPNTGNIFDFTSFRFDFEYRDKEGTADIATAGNFRVYHITANQLGLRVSVINGSTGLSANYTINLGNFLPGNTPYTLEYDELTGNVLYTANGTTTTTKIAPPYSRLDISLATDITIGRFMVMVGQHFQHYVPLHLPIPVYCVLQALLLLIWSPRLSLTEELPTG</sequence>
<dbReference type="Proteomes" id="UP001549799">
    <property type="component" value="Unassembled WGS sequence"/>
</dbReference>
<dbReference type="EMBL" id="JBEXAE010000007">
    <property type="protein sequence ID" value="MET6991654.1"/>
    <property type="molecule type" value="Genomic_DNA"/>
</dbReference>
<accession>A0ABV2SWY2</accession>
<comment type="caution">
    <text evidence="1">The sequence shown here is derived from an EMBL/GenBank/DDBJ whole genome shotgun (WGS) entry which is preliminary data.</text>
</comment>
<dbReference type="Pfam" id="PF17963">
    <property type="entry name" value="Big_9"/>
    <property type="match status" value="1"/>
</dbReference>
<evidence type="ECO:0000313" key="1">
    <source>
        <dbReference type="EMBL" id="MET6991654.1"/>
    </source>
</evidence>
<reference evidence="1 2" key="1">
    <citation type="submission" date="2024-07" db="EMBL/GenBank/DDBJ databases">
        <title>The genome sequence of type strain Sediminicola arcticus GDMCC 1.2805.</title>
        <authorList>
            <person name="Liu Y."/>
        </authorList>
    </citation>
    <scope>NUCLEOTIDE SEQUENCE [LARGE SCALE GENOMIC DNA]</scope>
    <source>
        <strain evidence="1 2">GDMCC 1.2805</strain>
    </source>
</reference>
<evidence type="ECO:0000313" key="2">
    <source>
        <dbReference type="Proteomes" id="UP001549799"/>
    </source>
</evidence>
<organism evidence="1 2">
    <name type="scientific">Sediminicola arcticus</name>
    <dbReference type="NCBI Taxonomy" id="1574308"/>
    <lineage>
        <taxon>Bacteria</taxon>
        <taxon>Pseudomonadati</taxon>
        <taxon>Bacteroidota</taxon>
        <taxon>Flavobacteriia</taxon>
        <taxon>Flavobacteriales</taxon>
        <taxon>Flavobacteriaceae</taxon>
        <taxon>Sediminicola</taxon>
    </lineage>
</organism>
<dbReference type="RefSeq" id="WP_354616202.1">
    <property type="nucleotide sequence ID" value="NZ_JBEXAE010000007.1"/>
</dbReference>